<dbReference type="CDD" id="cd17689">
    <property type="entry name" value="RUN_SNX29"/>
    <property type="match status" value="1"/>
</dbReference>
<dbReference type="InterPro" id="IPR036871">
    <property type="entry name" value="PX_dom_sf"/>
</dbReference>
<dbReference type="PANTHER" id="PTHR47194">
    <property type="entry name" value="SORTING NEXIN-29-RELATED"/>
    <property type="match status" value="1"/>
</dbReference>
<feature type="compositionally biased region" description="Basic and acidic residues" evidence="2">
    <location>
        <begin position="576"/>
        <end position="585"/>
    </location>
</feature>
<dbReference type="InterPro" id="IPR004012">
    <property type="entry name" value="Run_dom"/>
</dbReference>
<comment type="caution">
    <text evidence="5">The sequence shown here is derived from an EMBL/GenBank/DDBJ whole genome shotgun (WGS) entry which is preliminary data.</text>
</comment>
<organism evidence="5 6">
    <name type="scientific">Stylophora pistillata</name>
    <name type="common">Smooth cauliflower coral</name>
    <dbReference type="NCBI Taxonomy" id="50429"/>
    <lineage>
        <taxon>Eukaryota</taxon>
        <taxon>Metazoa</taxon>
        <taxon>Cnidaria</taxon>
        <taxon>Anthozoa</taxon>
        <taxon>Hexacorallia</taxon>
        <taxon>Scleractinia</taxon>
        <taxon>Astrocoeniina</taxon>
        <taxon>Pocilloporidae</taxon>
        <taxon>Stylophora</taxon>
    </lineage>
</organism>
<feature type="domain" description="RUN" evidence="4">
    <location>
        <begin position="49"/>
        <end position="190"/>
    </location>
</feature>
<evidence type="ECO:0000256" key="1">
    <source>
        <dbReference type="SAM" id="Coils"/>
    </source>
</evidence>
<proteinExistence type="predicted"/>
<dbReference type="InterPro" id="IPR001683">
    <property type="entry name" value="PX_dom"/>
</dbReference>
<feature type="region of interest" description="Disordered" evidence="2">
    <location>
        <begin position="374"/>
        <end position="429"/>
    </location>
</feature>
<dbReference type="Gene3D" id="1.20.58.900">
    <property type="match status" value="1"/>
</dbReference>
<sequence length="1081" mass="121910">MFVTSSQKYIMSGQQQQNTEIERQNLLDRLLDAVKQCQVRFGGKTELATDGDSRVICLLTQLEAVFQHGFKKSRVSAFRQVGQAAGIVKLDPDSAFWSFVKAHLGKLDLDRFLELQKATTDAGRGRAWLRSSLNEHSLERYFHNMLLDQTLLSQFYEKEAFLMDQERASMLPMIAAGLSSILFALTVDGEELNIVRQAPALTINKDVFSNILPSFPQKPVVEPLPVYSAELTDGSKTEKKKKKKKKKRNAAIVAIEDDDNLSLNSATDVKDLPLNDSTMKRETPASNSALKTSSLGHNRASSFPGNITLVTEGSAEEKSHVNGQEIVFTAITKSISLPDNSIPVENVVEISPPGSKNSSLDLEEVLGKVTSEPEYVTDRESEQESTTGEGKGNFVLDFSRTQPRVEGKTNLQEVKNETERYGEKPMPTEIPTVFEDSGEPVLLPQENSKLSENDFFQSQNTFDSKRFSGGSSTVKAGYYSKEKDDLSQGPQSVGSFRVYGLTEDDGATDVNFSMAQFQVPNVVEIKNTEEEAVTNEPVVNGPQGSIDVNLIERGDTKNEPIVTHEHLDLRNSPGEKLLKQGRTNDQENLDNEEFRNDSNDYNEETTGAELQPGTFEPVVLLDSGESLVPLTERDRDIMKNGMFPNTSMENDRDSVSLSSWSNLEDGEEFPELKDDSPHNNHGRARAMTSPDVSAAAAALAACTNAQKGMDIMSRGLVSMENQAGNRDFSSRQDGMSKGELKQAIVSMMLRKDEMEENNRTLQNKLAEERQKSLQLHTETEDLKGEIKKQENLNAAKIQSLSRENELLKHQLKKYVGAVQALRSDLRNKSSETTEALSGIRQDDVLPPLPPERFTELSQQSEEAEEYKRKLIQVADLHGELLEFNERLHKQVSCYQYQVRRLREELVNLRGPLPEDLETPDDSSSLSEFDPTVISVGTRPLVNVWIPSVFLRGRSSNVHHVYQVYVRIKDDEWNVYRRYSQFFEMHKTLRRNFSVVDSFKFPPKKTIGNKDARFVEDRRRMLQDYVRRVVNLHVTTNQELRSDTTKTTLLQILPFFADPFRPEKTKKETTSRRKRSLNYNGL</sequence>
<dbReference type="EMBL" id="LSMT01000149">
    <property type="protein sequence ID" value="PFX25536.1"/>
    <property type="molecule type" value="Genomic_DNA"/>
</dbReference>
<dbReference type="AlphaFoldDB" id="A0A2B4S822"/>
<protein>
    <submittedName>
        <fullName evidence="5">Sorting nexin-29</fullName>
    </submittedName>
</protein>
<dbReference type="GO" id="GO:0035091">
    <property type="term" value="F:phosphatidylinositol binding"/>
    <property type="evidence" value="ECO:0007669"/>
    <property type="project" value="InterPro"/>
</dbReference>
<evidence type="ECO:0000313" key="5">
    <source>
        <dbReference type="EMBL" id="PFX25536.1"/>
    </source>
</evidence>
<dbReference type="InterPro" id="IPR047329">
    <property type="entry name" value="RUN_SNX29"/>
</dbReference>
<dbReference type="PROSITE" id="PS50195">
    <property type="entry name" value="PX"/>
    <property type="match status" value="1"/>
</dbReference>
<dbReference type="SUPFAM" id="SSF64268">
    <property type="entry name" value="PX domain"/>
    <property type="match status" value="1"/>
</dbReference>
<feature type="coiled-coil region" evidence="1">
    <location>
        <begin position="856"/>
        <end position="904"/>
    </location>
</feature>
<feature type="domain" description="PX" evidence="3">
    <location>
        <begin position="939"/>
        <end position="1062"/>
    </location>
</feature>
<reference evidence="6" key="1">
    <citation type="journal article" date="2017" name="bioRxiv">
        <title>Comparative analysis of the genomes of Stylophora pistillata and Acropora digitifera provides evidence for extensive differences between species of corals.</title>
        <authorList>
            <person name="Voolstra C.R."/>
            <person name="Li Y."/>
            <person name="Liew Y.J."/>
            <person name="Baumgarten S."/>
            <person name="Zoccola D."/>
            <person name="Flot J.-F."/>
            <person name="Tambutte S."/>
            <person name="Allemand D."/>
            <person name="Aranda M."/>
        </authorList>
    </citation>
    <scope>NUCLEOTIDE SEQUENCE [LARGE SCALE GENOMIC DNA]</scope>
</reference>
<dbReference type="Proteomes" id="UP000225706">
    <property type="component" value="Unassembled WGS sequence"/>
</dbReference>
<dbReference type="Pfam" id="PF00787">
    <property type="entry name" value="PX"/>
    <property type="match status" value="1"/>
</dbReference>
<dbReference type="PANTHER" id="PTHR47194:SF3">
    <property type="entry name" value="SORTING NEXIN 29"/>
    <property type="match status" value="1"/>
</dbReference>
<feature type="region of interest" description="Disordered" evidence="2">
    <location>
        <begin position="572"/>
        <end position="608"/>
    </location>
</feature>
<dbReference type="InterPro" id="IPR037213">
    <property type="entry name" value="Run_dom_sf"/>
</dbReference>
<feature type="region of interest" description="Disordered" evidence="2">
    <location>
        <begin position="638"/>
        <end position="686"/>
    </location>
</feature>
<feature type="coiled-coil region" evidence="1">
    <location>
        <begin position="737"/>
        <end position="771"/>
    </location>
</feature>
<feature type="region of interest" description="Disordered" evidence="2">
    <location>
        <begin position="273"/>
        <end position="302"/>
    </location>
</feature>
<evidence type="ECO:0000259" key="4">
    <source>
        <dbReference type="PROSITE" id="PS50826"/>
    </source>
</evidence>
<keyword evidence="6" id="KW-1185">Reference proteome</keyword>
<dbReference type="SUPFAM" id="SSF140741">
    <property type="entry name" value="RUN domain-like"/>
    <property type="match status" value="1"/>
</dbReference>
<evidence type="ECO:0000259" key="3">
    <source>
        <dbReference type="PROSITE" id="PS50195"/>
    </source>
</evidence>
<keyword evidence="1" id="KW-0175">Coiled coil</keyword>
<dbReference type="SMART" id="SM00312">
    <property type="entry name" value="PX"/>
    <property type="match status" value="1"/>
</dbReference>
<dbReference type="InterPro" id="IPR037916">
    <property type="entry name" value="SNX29_PX"/>
</dbReference>
<feature type="compositionally biased region" description="Basic and acidic residues" evidence="2">
    <location>
        <begin position="414"/>
        <end position="423"/>
    </location>
</feature>
<name>A0A2B4S822_STYPI</name>
<gene>
    <name evidence="5" type="primary">Snx29</name>
    <name evidence="5" type="ORF">AWC38_SpisGene9850</name>
</gene>
<dbReference type="Pfam" id="PF02759">
    <property type="entry name" value="RUN"/>
    <property type="match status" value="1"/>
</dbReference>
<dbReference type="PROSITE" id="PS50826">
    <property type="entry name" value="RUN"/>
    <property type="match status" value="1"/>
</dbReference>
<dbReference type="Gene3D" id="3.30.1520.10">
    <property type="entry name" value="Phox-like domain"/>
    <property type="match status" value="1"/>
</dbReference>
<accession>A0A2B4S822</accession>
<evidence type="ECO:0000256" key="2">
    <source>
        <dbReference type="SAM" id="MobiDB-lite"/>
    </source>
</evidence>
<feature type="compositionally biased region" description="Basic and acidic residues" evidence="2">
    <location>
        <begin position="273"/>
        <end position="283"/>
    </location>
</feature>
<dbReference type="OrthoDB" id="6022197at2759"/>
<evidence type="ECO:0000313" key="6">
    <source>
        <dbReference type="Proteomes" id="UP000225706"/>
    </source>
</evidence>
<feature type="compositionally biased region" description="Polar residues" evidence="2">
    <location>
        <begin position="284"/>
        <end position="302"/>
    </location>
</feature>
<dbReference type="SMART" id="SM00593">
    <property type="entry name" value="RUN"/>
    <property type="match status" value="1"/>
</dbReference>
<dbReference type="STRING" id="50429.A0A2B4S822"/>
<dbReference type="CDD" id="cd07277">
    <property type="entry name" value="PX_RUN"/>
    <property type="match status" value="1"/>
</dbReference>